<feature type="transmembrane region" description="Helical" evidence="2">
    <location>
        <begin position="855"/>
        <end position="871"/>
    </location>
</feature>
<evidence type="ECO:0000313" key="4">
    <source>
        <dbReference type="Proteomes" id="UP000315947"/>
    </source>
</evidence>
<protein>
    <submittedName>
        <fullName evidence="3">Uncharacterized protein</fullName>
    </submittedName>
</protein>
<organism evidence="3 4">
    <name type="scientific">Shewanella psychropiezotolerans</name>
    <dbReference type="NCBI Taxonomy" id="2593655"/>
    <lineage>
        <taxon>Bacteria</taxon>
        <taxon>Pseudomonadati</taxon>
        <taxon>Pseudomonadota</taxon>
        <taxon>Gammaproteobacteria</taxon>
        <taxon>Alteromonadales</taxon>
        <taxon>Shewanellaceae</taxon>
        <taxon>Shewanella</taxon>
    </lineage>
</organism>
<accession>A0ABX5X4Z3</accession>
<keyword evidence="2" id="KW-1133">Transmembrane helix</keyword>
<feature type="transmembrane region" description="Helical" evidence="2">
    <location>
        <begin position="826"/>
        <end position="849"/>
    </location>
</feature>
<name>A0ABX5X4Z3_9GAMM</name>
<dbReference type="Gene3D" id="3.20.20.80">
    <property type="entry name" value="Glycosidases"/>
    <property type="match status" value="1"/>
</dbReference>
<keyword evidence="2" id="KW-0472">Membrane</keyword>
<gene>
    <name evidence="3" type="ORF">FM037_22335</name>
</gene>
<feature type="transmembrane region" description="Helical" evidence="2">
    <location>
        <begin position="797"/>
        <end position="817"/>
    </location>
</feature>
<dbReference type="Proteomes" id="UP000315947">
    <property type="component" value="Chromosome"/>
</dbReference>
<keyword evidence="2" id="KW-0812">Transmembrane</keyword>
<evidence type="ECO:0000313" key="3">
    <source>
        <dbReference type="EMBL" id="QDO85492.1"/>
    </source>
</evidence>
<dbReference type="EMBL" id="CP041614">
    <property type="protein sequence ID" value="QDO85492.1"/>
    <property type="molecule type" value="Genomic_DNA"/>
</dbReference>
<feature type="region of interest" description="Disordered" evidence="1">
    <location>
        <begin position="284"/>
        <end position="322"/>
    </location>
</feature>
<reference evidence="3 4" key="1">
    <citation type="submission" date="2019-07" db="EMBL/GenBank/DDBJ databases">
        <title>Shewanella sp. YLB-06 whole genomic sequence.</title>
        <authorList>
            <person name="Yu L."/>
        </authorList>
    </citation>
    <scope>NUCLEOTIDE SEQUENCE [LARGE SCALE GENOMIC DNA]</scope>
    <source>
        <strain evidence="3 4">YLB-06</strain>
    </source>
</reference>
<evidence type="ECO:0000256" key="1">
    <source>
        <dbReference type="SAM" id="MobiDB-lite"/>
    </source>
</evidence>
<feature type="compositionally biased region" description="Basic and acidic residues" evidence="1">
    <location>
        <begin position="284"/>
        <end position="299"/>
    </location>
</feature>
<dbReference type="RefSeq" id="WP_144047814.1">
    <property type="nucleotide sequence ID" value="NZ_CP041614.1"/>
</dbReference>
<sequence length="882" mass="99159">MNIGRFLYRLNGLRLLPLVMISLLFCGLSQASPSSQLCQSQIDKTKHDPILKSRIFGDLVQSNLAVIYKDNAPYQADFKSPGELLSDGKVGRITDKWLGYFCDEFNQASKESSNSDFVANMLSSLVTVAQLTDNYSLWRQALASDEFQLWLSQQIKLKLISEPTCSGLPACYGTPIQLHSIFDKYYLQEQEQVVADPSYYTPPVKIEDNYYLLDSNDIETLTSWSEQGGLLQAATTKTFKTDSDIGAVLTPILTSLIGDLGSDTMESELALLVTVTPAQYKVTKTKDSATDTKSTDTKSVENQVETKAADKSSAESSVQPASVTTKQLVKPASYAVNSEAITQLYQRYSIVSLSSDQLKLLTPLADQSFANLYLFQVALKDLLLANSASTQLKSQGLSDLYQVAKKQGKVPTEVNNPLQWNATPGCGCADNIALEGLNTRFYYGFYQYWQENELTIDYSKLTRLAYFSASIQGNKVTTPPNWQADKPNSQFIVNAHNHRVKVDLVFSNGQLQSSGEEVSILFNDDLIDQIVTTVKTPLRGYAINKFKPIMSLGTSPKRTMADGVTLNLDLRSLKTVADFEMFIRFIKKLKQQLYLSEKTDMAGIEDPYYLNILVPAYDLIDNSSSFYTIDNLNRIEPYINLFIMNFDSLAISEQQSINEQAIDNKGVSELVAESGSVNSNEQVSSSTTYKVSLLKELRTQLGDKQYSDIAGKIFNKTIPLINVDDKFQELEQVLNYSKWSYLGAAFWSYPLSSEVSELINSTYFVSEEVEFSALVPAVTLATKVCNTLCPLRWQLRVVIYCLIGLVLIYAVASIWAFRLRQLFSRWYFLLFMLASAMFIMLVFSCDPYWKEQQQLFIFIFVLIVFAANVIRQREKNNRSNLP</sequence>
<proteinExistence type="predicted"/>
<evidence type="ECO:0000256" key="2">
    <source>
        <dbReference type="SAM" id="Phobius"/>
    </source>
</evidence>
<dbReference type="InterPro" id="IPR017853">
    <property type="entry name" value="GH"/>
</dbReference>
<keyword evidence="4" id="KW-1185">Reference proteome</keyword>
<dbReference type="SUPFAM" id="SSF51445">
    <property type="entry name" value="(Trans)glycosidases"/>
    <property type="match status" value="1"/>
</dbReference>